<dbReference type="EMBL" id="JBHFEH010000003">
    <property type="protein sequence ID" value="KAL2058253.1"/>
    <property type="molecule type" value="Genomic_DNA"/>
</dbReference>
<feature type="compositionally biased region" description="Basic and acidic residues" evidence="2">
    <location>
        <begin position="348"/>
        <end position="357"/>
    </location>
</feature>
<accession>A0ABR4BQ80</accession>
<feature type="region of interest" description="Disordered" evidence="2">
    <location>
        <begin position="348"/>
        <end position="432"/>
    </location>
</feature>
<feature type="region of interest" description="Disordered" evidence="2">
    <location>
        <begin position="1"/>
        <end position="90"/>
    </location>
</feature>
<keyword evidence="5" id="KW-1185">Reference proteome</keyword>
<name>A0ABR4BQ80_9LECA</name>
<protein>
    <recommendedName>
        <fullName evidence="3">Something about silencing protein 4 domain-containing protein</fullName>
    </recommendedName>
</protein>
<feature type="compositionally biased region" description="Low complexity" evidence="2">
    <location>
        <begin position="1"/>
        <end position="16"/>
    </location>
</feature>
<reference evidence="4 5" key="1">
    <citation type="submission" date="2024-09" db="EMBL/GenBank/DDBJ databases">
        <title>Rethinking Asexuality: The Enigmatic Case of Functional Sexual Genes in Lepraria (Stereocaulaceae).</title>
        <authorList>
            <person name="Doellman M."/>
            <person name="Sun Y."/>
            <person name="Barcenas-Pena A."/>
            <person name="Lumbsch H.T."/>
            <person name="Grewe F."/>
        </authorList>
    </citation>
    <scope>NUCLEOTIDE SEQUENCE [LARGE SCALE GENOMIC DNA]</scope>
    <source>
        <strain evidence="4 5">Grewe 0041</strain>
    </source>
</reference>
<feature type="compositionally biased region" description="Polar residues" evidence="2">
    <location>
        <begin position="26"/>
        <end position="36"/>
    </location>
</feature>
<feature type="domain" description="Something about silencing protein 4" evidence="3">
    <location>
        <begin position="257"/>
        <end position="351"/>
    </location>
</feature>
<proteinExistence type="predicted"/>
<feature type="region of interest" description="Disordered" evidence="2">
    <location>
        <begin position="191"/>
        <end position="217"/>
    </location>
</feature>
<evidence type="ECO:0000313" key="5">
    <source>
        <dbReference type="Proteomes" id="UP001590951"/>
    </source>
</evidence>
<organism evidence="4 5">
    <name type="scientific">Lepraria finkii</name>
    <dbReference type="NCBI Taxonomy" id="1340010"/>
    <lineage>
        <taxon>Eukaryota</taxon>
        <taxon>Fungi</taxon>
        <taxon>Dikarya</taxon>
        <taxon>Ascomycota</taxon>
        <taxon>Pezizomycotina</taxon>
        <taxon>Lecanoromycetes</taxon>
        <taxon>OSLEUM clade</taxon>
        <taxon>Lecanoromycetidae</taxon>
        <taxon>Lecanorales</taxon>
        <taxon>Lecanorineae</taxon>
        <taxon>Stereocaulaceae</taxon>
        <taxon>Lepraria</taxon>
    </lineage>
</organism>
<evidence type="ECO:0000313" key="4">
    <source>
        <dbReference type="EMBL" id="KAL2058253.1"/>
    </source>
</evidence>
<keyword evidence="1" id="KW-0175">Coiled coil</keyword>
<evidence type="ECO:0000256" key="1">
    <source>
        <dbReference type="SAM" id="Coils"/>
    </source>
</evidence>
<dbReference type="Pfam" id="PF15460">
    <property type="entry name" value="SAS4"/>
    <property type="match status" value="1"/>
</dbReference>
<feature type="compositionally biased region" description="Low complexity" evidence="2">
    <location>
        <begin position="191"/>
        <end position="204"/>
    </location>
</feature>
<dbReference type="InterPro" id="IPR029184">
    <property type="entry name" value="Sas4_dom"/>
</dbReference>
<feature type="coiled-coil region" evidence="1">
    <location>
        <begin position="264"/>
        <end position="291"/>
    </location>
</feature>
<comment type="caution">
    <text evidence="4">The sequence shown here is derived from an EMBL/GenBank/DDBJ whole genome shotgun (WGS) entry which is preliminary data.</text>
</comment>
<dbReference type="PANTHER" id="PTHR38422">
    <property type="entry name" value="SOMETHING ABOUT SILENCING PROTEIN 4"/>
    <property type="match status" value="1"/>
</dbReference>
<feature type="compositionally biased region" description="Acidic residues" evidence="2">
    <location>
        <begin position="358"/>
        <end position="388"/>
    </location>
</feature>
<sequence>MAALSRPSLRSSARRNASLEEVPPTDIQQNPMPSTRSGKRQRDVSPGRQSKASVKKQKAQVHDTTRPVAIPRSEISKSLPIRDKAGTKGAVTQVEKLRELDPPQQQPLNGLTVTARNDQAFNRNNNLVINTADTLTQAEKRSLRSHDGGSRSKSELALYFPNYDELVSIEPKEPEFLTAETLIYITDEPSKSTTKISSSSSTIKHASNKLQPSSSYASAVNGSSKTFELSEETFINLHNAKRIDVTSIDKSTRHLKDPLTDAIYLKAHRRAERQEKQLRNIEKERAMHEKVQLERLLDGLRGHDWLRVMGISGITDGEKKAFEPKRDYFIREVRTLLVKFQEWKEEEKRRKVEKEESMQDEEEEQDDEEEEVESEGGESDGDPPDYTDVDASAARQLHQEAILATNGQSGKPRSHRKKEPVVPPVEKPFTSFYSKPYLRDAAIGKHRRGRVRYAFGQPLPEPDDQDFDLPGEILSPERVAASARKQRISKRQSKGP</sequence>
<evidence type="ECO:0000259" key="3">
    <source>
        <dbReference type="Pfam" id="PF15460"/>
    </source>
</evidence>
<dbReference type="PANTHER" id="PTHR38422:SF1">
    <property type="entry name" value="SOMETHING ABOUT SILENCING PROTEIN 4"/>
    <property type="match status" value="1"/>
</dbReference>
<gene>
    <name evidence="4" type="ORF">ABVK25_001871</name>
</gene>
<dbReference type="InterPro" id="IPR038988">
    <property type="entry name" value="Sas4"/>
</dbReference>
<dbReference type="Proteomes" id="UP001590951">
    <property type="component" value="Unassembled WGS sequence"/>
</dbReference>
<evidence type="ECO:0000256" key="2">
    <source>
        <dbReference type="SAM" id="MobiDB-lite"/>
    </source>
</evidence>